<evidence type="ECO:0000259" key="7">
    <source>
        <dbReference type="PROSITE" id="PS50847"/>
    </source>
</evidence>
<dbReference type="AlphaFoldDB" id="F0FG41"/>
<dbReference type="Proteomes" id="UP000004185">
    <property type="component" value="Unassembled WGS sequence"/>
</dbReference>
<dbReference type="Pfam" id="PF00746">
    <property type="entry name" value="Gram_pos_anchor"/>
    <property type="match status" value="1"/>
</dbReference>
<dbReference type="InterPro" id="IPR005877">
    <property type="entry name" value="YSIRK_signal_dom"/>
</dbReference>
<dbReference type="Pfam" id="PF07564">
    <property type="entry name" value="DUF1542"/>
    <property type="match status" value="3"/>
</dbReference>
<keyword evidence="1" id="KW-0134">Cell wall</keyword>
<dbReference type="HOGENOM" id="CLU_352641_0_0_9"/>
<keyword evidence="2" id="KW-0964">Secreted</keyword>
<feature type="coiled-coil region" evidence="5">
    <location>
        <begin position="89"/>
        <end position="125"/>
    </location>
</feature>
<evidence type="ECO:0000313" key="9">
    <source>
        <dbReference type="Proteomes" id="UP000004185"/>
    </source>
</evidence>
<evidence type="ECO:0000256" key="6">
    <source>
        <dbReference type="SAM" id="MobiDB-lite"/>
    </source>
</evidence>
<dbReference type="PROSITE" id="PS50847">
    <property type="entry name" value="GRAM_POS_ANCHORING"/>
    <property type="match status" value="1"/>
</dbReference>
<feature type="coiled-coil region" evidence="5">
    <location>
        <begin position="171"/>
        <end position="198"/>
    </location>
</feature>
<dbReference type="InterPro" id="IPR011439">
    <property type="entry name" value="DUF1542"/>
</dbReference>
<evidence type="ECO:0000256" key="2">
    <source>
        <dbReference type="ARBA" id="ARBA00022525"/>
    </source>
</evidence>
<dbReference type="NCBIfam" id="NF043031">
    <property type="entry name" value="SIALI-17"/>
    <property type="match status" value="5"/>
</dbReference>
<dbReference type="EMBL" id="AEWY01000009">
    <property type="protein sequence ID" value="EGC22048.1"/>
    <property type="molecule type" value="Genomic_DNA"/>
</dbReference>
<dbReference type="Pfam" id="PF04650">
    <property type="entry name" value="YSIRK_signal"/>
    <property type="match status" value="1"/>
</dbReference>
<keyword evidence="4" id="KW-0572">Peptidoglycan-anchor</keyword>
<dbReference type="InterPro" id="IPR049964">
    <property type="entry name" value="NanA_rpt"/>
</dbReference>
<evidence type="ECO:0000256" key="3">
    <source>
        <dbReference type="ARBA" id="ARBA00022729"/>
    </source>
</evidence>
<feature type="domain" description="Gram-positive cocci surface proteins LPxTG" evidence="7">
    <location>
        <begin position="820"/>
        <end position="854"/>
    </location>
</feature>
<dbReference type="PATRIC" id="fig|888815.3.peg.1643"/>
<evidence type="ECO:0000256" key="5">
    <source>
        <dbReference type="SAM" id="Coils"/>
    </source>
</evidence>
<gene>
    <name evidence="8" type="ORF">HMPREF9388_1673</name>
</gene>
<feature type="compositionally biased region" description="Polar residues" evidence="6">
    <location>
        <begin position="634"/>
        <end position="653"/>
    </location>
</feature>
<proteinExistence type="predicted"/>
<accession>F0FG41</accession>
<dbReference type="NCBIfam" id="TIGR01167">
    <property type="entry name" value="LPXTG_anchor"/>
    <property type="match status" value="1"/>
</dbReference>
<evidence type="ECO:0000256" key="4">
    <source>
        <dbReference type="ARBA" id="ARBA00023088"/>
    </source>
</evidence>
<feature type="region of interest" description="Disordered" evidence="6">
    <location>
        <begin position="675"/>
        <end position="694"/>
    </location>
</feature>
<keyword evidence="3" id="KW-0732">Signal</keyword>
<feature type="region of interest" description="Disordered" evidence="6">
    <location>
        <begin position="621"/>
        <end position="666"/>
    </location>
</feature>
<name>F0FG41_STRSA</name>
<comment type="caution">
    <text evidence="8">The sequence shown here is derived from an EMBL/GenBank/DDBJ whole genome shotgun (WGS) entry which is preliminary data.</text>
</comment>
<feature type="compositionally biased region" description="Polar residues" evidence="6">
    <location>
        <begin position="530"/>
        <end position="539"/>
    </location>
</feature>
<feature type="region of interest" description="Disordered" evidence="6">
    <location>
        <begin position="527"/>
        <end position="591"/>
    </location>
</feature>
<organism evidence="8 9">
    <name type="scientific">Streptococcus sanguinis SK353</name>
    <dbReference type="NCBI Taxonomy" id="888815"/>
    <lineage>
        <taxon>Bacteria</taxon>
        <taxon>Bacillati</taxon>
        <taxon>Bacillota</taxon>
        <taxon>Bacilli</taxon>
        <taxon>Lactobacillales</taxon>
        <taxon>Streptococcaceae</taxon>
        <taxon>Streptococcus</taxon>
    </lineage>
</organism>
<protein>
    <submittedName>
        <fullName evidence="8">Gram-positive signal peptide protein, YSIRK family</fullName>
    </submittedName>
</protein>
<sequence length="854" mass="90524">MKRTEKVLRYSIRKSVLGVGSVLICALFLGHGMVAADEEQPVANAVEIPVAASPVNQDLTTVREAANTEVGTFLAEKVTDLGNNPNLSDEELAAAKEEVNQTAAKAQNEIAAAEDKERIDQAKEDGLADINSINPVGKDLLLYEIQNGKAEFDKLVDSSDLLPEEQKKSFQESVRKKAAEAEDAIQKLDVNAATAEQAEVIQEQAVTEEDKFFKFIASSTVDFTLAAKLADLEANPNLSEAEKKAVRGEIEQVVEAAKKAIEGADSQEVYDREKETAIAHLAKIHPIGKEQFLKEIQEEKTATIEAVEKSQSLSAEEKTAAKKKIEDAAAIAQKAIAAYNAWVESPDDAEKIQEQVAAEKQGLLKVTTGLKLDLALSDKLADLRSNPNLSDAERATAKAEAEATLADAKTALEKADTEEELERIEEAGIASLDTIHPVGKDLVLDELEEEVDKQLEAIEHHQTLSELDKKQAKEKIRAVLKTVTDAIAQLDDSVDSAEKAEKLQEQIAAEQTKALENLEAIVKNAAKAETASSVPSDSPQETRKEFSGGVSDSEPATATASEYDLSSHEVGTHPDTAPQSSVQPEFSGNVNDSEAATVTRPEFTGGVGDSEPAIATASEYDLSSHEVGTHPDTAPQSSVQPEFSGNVNDSEAPTATWPEFTGGVNDSETITATESEYDLSSHGVGTHPDTAPQASAQAEFSGNVSDSEAATVTRPEFTGGVNDSEPTMAENNAYDAGVQPSVRSAHPDSAPQMAALPEFTGGVNAADAAVADALPAYQVTSGILPAVDGTKSVQEQPSSAKVAQLAQLKNMESRSGASVLPHTGQASNALFTVAGLISALGAAGLSFRSRKKED</sequence>
<dbReference type="InterPro" id="IPR019931">
    <property type="entry name" value="LPXTG_anchor"/>
</dbReference>
<evidence type="ECO:0000256" key="1">
    <source>
        <dbReference type="ARBA" id="ARBA00022512"/>
    </source>
</evidence>
<keyword evidence="5" id="KW-0175">Coiled coil</keyword>
<evidence type="ECO:0000313" key="8">
    <source>
        <dbReference type="EMBL" id="EGC22048.1"/>
    </source>
</evidence>
<dbReference type="NCBIfam" id="TIGR01168">
    <property type="entry name" value="YSIRK_signal"/>
    <property type="match status" value="1"/>
</dbReference>
<dbReference type="RefSeq" id="WP_002898688.1">
    <property type="nucleotide sequence ID" value="NZ_GL872307.1"/>
</dbReference>
<reference evidence="8 9" key="1">
    <citation type="submission" date="2011-01" db="EMBL/GenBank/DDBJ databases">
        <authorList>
            <person name="Muzny D."/>
            <person name="Qin X."/>
            <person name="Deng J."/>
            <person name="Jiang H."/>
            <person name="Liu Y."/>
            <person name="Qu J."/>
            <person name="Song X.-Z."/>
            <person name="Zhang L."/>
            <person name="Thornton R."/>
            <person name="Coyle M."/>
            <person name="Francisco L."/>
            <person name="Jackson L."/>
            <person name="Javaid M."/>
            <person name="Korchina V."/>
            <person name="Kovar C."/>
            <person name="Mata R."/>
            <person name="Mathew T."/>
            <person name="Ngo R."/>
            <person name="Nguyen L."/>
            <person name="Nguyen N."/>
            <person name="Okwuonu G."/>
            <person name="Ongeri F."/>
            <person name="Pham C."/>
            <person name="Simmons D."/>
            <person name="Wilczek-Boney K."/>
            <person name="Hale W."/>
            <person name="Jakkamsetti A."/>
            <person name="Pham P."/>
            <person name="Ruth R."/>
            <person name="San Lucas F."/>
            <person name="Warren J."/>
            <person name="Zhang J."/>
            <person name="Zhao Z."/>
            <person name="Zhou C."/>
            <person name="Zhu D."/>
            <person name="Lee S."/>
            <person name="Bess C."/>
            <person name="Blankenburg K."/>
            <person name="Forbes L."/>
            <person name="Fu Q."/>
            <person name="Gubbala S."/>
            <person name="Hirani K."/>
            <person name="Jayaseelan J.C."/>
            <person name="Lara F."/>
            <person name="Munidasa M."/>
            <person name="Palculict T."/>
            <person name="Patil S."/>
            <person name="Pu L.-L."/>
            <person name="Saada N."/>
            <person name="Tang L."/>
            <person name="Weissenberger G."/>
            <person name="Zhu Y."/>
            <person name="Hemphill L."/>
            <person name="Shang Y."/>
            <person name="Youmans B."/>
            <person name="Ayvaz T."/>
            <person name="Ross M."/>
            <person name="Santibanez J."/>
            <person name="Aqrawi P."/>
            <person name="Gross S."/>
            <person name="Joshi V."/>
            <person name="Fowler G."/>
            <person name="Nazareth L."/>
            <person name="Reid J."/>
            <person name="Worley K."/>
            <person name="Petrosino J."/>
            <person name="Highlander S."/>
            <person name="Gibbs R."/>
        </authorList>
    </citation>
    <scope>NUCLEOTIDE SEQUENCE [LARGE SCALE GENOMIC DNA]</scope>
    <source>
        <strain evidence="8 9">SK353</strain>
    </source>
</reference>
<feature type="compositionally biased region" description="Polar residues" evidence="6">
    <location>
        <begin position="577"/>
        <end position="591"/>
    </location>
</feature>